<dbReference type="OrthoDB" id="3065452at2759"/>
<accession>A0A9P5TI49</accession>
<evidence type="ECO:0000313" key="1">
    <source>
        <dbReference type="EMBL" id="KAF8880456.1"/>
    </source>
</evidence>
<proteinExistence type="predicted"/>
<keyword evidence="2" id="KW-1185">Reference proteome</keyword>
<protein>
    <submittedName>
        <fullName evidence="1">Uncharacterized protein</fullName>
    </submittedName>
</protein>
<name>A0A9P5TI49_GYMJU</name>
<comment type="caution">
    <text evidence="1">The sequence shown here is derived from an EMBL/GenBank/DDBJ whole genome shotgun (WGS) entry which is preliminary data.</text>
</comment>
<dbReference type="EMBL" id="JADNYJ010000140">
    <property type="protein sequence ID" value="KAF8880456.1"/>
    <property type="molecule type" value="Genomic_DNA"/>
</dbReference>
<dbReference type="AlphaFoldDB" id="A0A9P5TI49"/>
<evidence type="ECO:0000313" key="2">
    <source>
        <dbReference type="Proteomes" id="UP000724874"/>
    </source>
</evidence>
<reference evidence="1" key="1">
    <citation type="submission" date="2020-11" db="EMBL/GenBank/DDBJ databases">
        <authorList>
            <consortium name="DOE Joint Genome Institute"/>
            <person name="Ahrendt S."/>
            <person name="Riley R."/>
            <person name="Andreopoulos W."/>
            <person name="LaButti K."/>
            <person name="Pangilinan J."/>
            <person name="Ruiz-duenas F.J."/>
            <person name="Barrasa J.M."/>
            <person name="Sanchez-Garcia M."/>
            <person name="Camarero S."/>
            <person name="Miyauchi S."/>
            <person name="Serrano A."/>
            <person name="Linde D."/>
            <person name="Babiker R."/>
            <person name="Drula E."/>
            <person name="Ayuso-Fernandez I."/>
            <person name="Pacheco R."/>
            <person name="Padilla G."/>
            <person name="Ferreira P."/>
            <person name="Barriuso J."/>
            <person name="Kellner H."/>
            <person name="Castanera R."/>
            <person name="Alfaro M."/>
            <person name="Ramirez L."/>
            <person name="Pisabarro A.G."/>
            <person name="Kuo A."/>
            <person name="Tritt A."/>
            <person name="Lipzen A."/>
            <person name="He G."/>
            <person name="Yan M."/>
            <person name="Ng V."/>
            <person name="Cullen D."/>
            <person name="Martin F."/>
            <person name="Rosso M.-N."/>
            <person name="Henrissat B."/>
            <person name="Hibbett D."/>
            <person name="Martinez A.T."/>
            <person name="Grigoriev I.V."/>
        </authorList>
    </citation>
    <scope>NUCLEOTIDE SEQUENCE</scope>
    <source>
        <strain evidence="1">AH 44721</strain>
    </source>
</reference>
<gene>
    <name evidence="1" type="ORF">CPB84DRAFT_1751409</name>
</gene>
<sequence length="256" mass="28899">METDLSVGSWSRKHFLFYIPSIPPWKRGRRPLNREIDLPLEDSQVLISMGMSPLCLGKTRYTTKTVHELSLDGPLRTESQVAKYSTDLASPIPIQRRSFPSNGSFNTIVKEHSDRRSRRARLDPYPNAIRPHPASPVMPLRVQHLNRSHPMNITMANDNDFTPRGILYGPIGNEKDHEISVPIVKEVLDSLKLSPTIVQSVRPVPGRAEFVEIEFLKDEDALNFVELVGAGLDGHPSRHASFANRRLCRCHAQGDK</sequence>
<dbReference type="Proteomes" id="UP000724874">
    <property type="component" value="Unassembled WGS sequence"/>
</dbReference>
<organism evidence="1 2">
    <name type="scientific">Gymnopilus junonius</name>
    <name type="common">Spectacular rustgill mushroom</name>
    <name type="synonym">Gymnopilus spectabilis subsp. junonius</name>
    <dbReference type="NCBI Taxonomy" id="109634"/>
    <lineage>
        <taxon>Eukaryota</taxon>
        <taxon>Fungi</taxon>
        <taxon>Dikarya</taxon>
        <taxon>Basidiomycota</taxon>
        <taxon>Agaricomycotina</taxon>
        <taxon>Agaricomycetes</taxon>
        <taxon>Agaricomycetidae</taxon>
        <taxon>Agaricales</taxon>
        <taxon>Agaricineae</taxon>
        <taxon>Hymenogastraceae</taxon>
        <taxon>Gymnopilus</taxon>
    </lineage>
</organism>